<name>A0ABP1FY33_9CHLO</name>
<evidence type="ECO:0000313" key="2">
    <source>
        <dbReference type="EMBL" id="CAL5223926.1"/>
    </source>
</evidence>
<evidence type="ECO:0000313" key="3">
    <source>
        <dbReference type="Proteomes" id="UP001497392"/>
    </source>
</evidence>
<dbReference type="Proteomes" id="UP001497392">
    <property type="component" value="Unassembled WGS sequence"/>
</dbReference>
<evidence type="ECO:0000256" key="1">
    <source>
        <dbReference type="SAM" id="MobiDB-lite"/>
    </source>
</evidence>
<proteinExistence type="predicted"/>
<feature type="region of interest" description="Disordered" evidence="1">
    <location>
        <begin position="1"/>
        <end position="31"/>
    </location>
</feature>
<organism evidence="2 3">
    <name type="scientific">Coccomyxa viridis</name>
    <dbReference type="NCBI Taxonomy" id="1274662"/>
    <lineage>
        <taxon>Eukaryota</taxon>
        <taxon>Viridiplantae</taxon>
        <taxon>Chlorophyta</taxon>
        <taxon>core chlorophytes</taxon>
        <taxon>Trebouxiophyceae</taxon>
        <taxon>Trebouxiophyceae incertae sedis</taxon>
        <taxon>Coccomyxaceae</taxon>
        <taxon>Coccomyxa</taxon>
    </lineage>
</organism>
<sequence length="126" mass="14210">MATIAHRPPSLSFKQGSPESERPHNAPQAPVPDALKRALFNASTRYAVLAWDGDVGFVYQKWAISLCGGWHKMDFAVELLWKMRQRGINRNVHTYSCLMNPASITMTSTWPSTSSRSCRMMVSRQP</sequence>
<gene>
    <name evidence="2" type="primary">g6527</name>
    <name evidence="2" type="ORF">VP750_LOCUS5585</name>
</gene>
<comment type="caution">
    <text evidence="2">The sequence shown here is derived from an EMBL/GenBank/DDBJ whole genome shotgun (WGS) entry which is preliminary data.</text>
</comment>
<accession>A0ABP1FY33</accession>
<reference evidence="2 3" key="1">
    <citation type="submission" date="2024-06" db="EMBL/GenBank/DDBJ databases">
        <authorList>
            <person name="Kraege A."/>
            <person name="Thomma B."/>
        </authorList>
    </citation>
    <scope>NUCLEOTIDE SEQUENCE [LARGE SCALE GENOMIC DNA]</scope>
</reference>
<protein>
    <submittedName>
        <fullName evidence="2">G6527 protein</fullName>
    </submittedName>
</protein>
<keyword evidence="3" id="KW-1185">Reference proteome</keyword>
<dbReference type="EMBL" id="CAXHTA020000009">
    <property type="protein sequence ID" value="CAL5223926.1"/>
    <property type="molecule type" value="Genomic_DNA"/>
</dbReference>